<reference evidence="2 3" key="1">
    <citation type="submission" date="2024-05" db="EMBL/GenBank/DDBJ databases">
        <title>Genome sequencing and assembly of Indian major carp, Cirrhinus mrigala (Hamilton, 1822).</title>
        <authorList>
            <person name="Mohindra V."/>
            <person name="Chowdhury L.M."/>
            <person name="Lal K."/>
            <person name="Jena J.K."/>
        </authorList>
    </citation>
    <scope>NUCLEOTIDE SEQUENCE [LARGE SCALE GENOMIC DNA]</scope>
    <source>
        <strain evidence="2">CM1030</strain>
        <tissue evidence="2">Blood</tissue>
    </source>
</reference>
<dbReference type="SUPFAM" id="SSF57567">
    <property type="entry name" value="Serine protease inhibitors"/>
    <property type="match status" value="1"/>
</dbReference>
<feature type="non-terminal residue" evidence="2">
    <location>
        <position position="76"/>
    </location>
</feature>
<sequence length="76" mass="8224">FLSKAQCEAQGGACPRVCLDAVADVECATECYDGCYCSPGFYLLNNTCVPLQRCPCYHKGVLYMQGDSVPNDSCNN</sequence>
<comment type="caution">
    <text evidence="2">The sequence shown here is derived from an EMBL/GenBank/DDBJ whole genome shotgun (WGS) entry which is preliminary data.</text>
</comment>
<dbReference type="InterPro" id="IPR002919">
    <property type="entry name" value="TIL_dom"/>
</dbReference>
<accession>A0ABD0N1P6</accession>
<evidence type="ECO:0000313" key="3">
    <source>
        <dbReference type="Proteomes" id="UP001529510"/>
    </source>
</evidence>
<organism evidence="2 3">
    <name type="scientific">Cirrhinus mrigala</name>
    <name type="common">Mrigala</name>
    <dbReference type="NCBI Taxonomy" id="683832"/>
    <lineage>
        <taxon>Eukaryota</taxon>
        <taxon>Metazoa</taxon>
        <taxon>Chordata</taxon>
        <taxon>Craniata</taxon>
        <taxon>Vertebrata</taxon>
        <taxon>Euteleostomi</taxon>
        <taxon>Actinopterygii</taxon>
        <taxon>Neopterygii</taxon>
        <taxon>Teleostei</taxon>
        <taxon>Ostariophysi</taxon>
        <taxon>Cypriniformes</taxon>
        <taxon>Cyprinidae</taxon>
        <taxon>Labeoninae</taxon>
        <taxon>Labeonini</taxon>
        <taxon>Cirrhinus</taxon>
    </lineage>
</organism>
<dbReference type="Gene3D" id="2.10.25.10">
    <property type="entry name" value="Laminin"/>
    <property type="match status" value="1"/>
</dbReference>
<feature type="non-terminal residue" evidence="2">
    <location>
        <position position="1"/>
    </location>
</feature>
<name>A0ABD0N1P6_CIRMR</name>
<dbReference type="EMBL" id="JAMKFB020000024">
    <property type="protein sequence ID" value="KAL0156104.1"/>
    <property type="molecule type" value="Genomic_DNA"/>
</dbReference>
<keyword evidence="3" id="KW-1185">Reference proteome</keyword>
<dbReference type="InterPro" id="IPR036084">
    <property type="entry name" value="Ser_inhib-like_sf"/>
</dbReference>
<proteinExistence type="predicted"/>
<gene>
    <name evidence="2" type="ORF">M9458_047350</name>
</gene>
<protein>
    <recommendedName>
        <fullName evidence="1">TIL domain-containing protein</fullName>
    </recommendedName>
</protein>
<dbReference type="Pfam" id="PF01826">
    <property type="entry name" value="TIL"/>
    <property type="match status" value="1"/>
</dbReference>
<evidence type="ECO:0000259" key="1">
    <source>
        <dbReference type="Pfam" id="PF01826"/>
    </source>
</evidence>
<dbReference type="CDD" id="cd19941">
    <property type="entry name" value="TIL"/>
    <property type="match status" value="1"/>
</dbReference>
<dbReference type="AlphaFoldDB" id="A0ABD0N1P6"/>
<dbReference type="Proteomes" id="UP001529510">
    <property type="component" value="Unassembled WGS sequence"/>
</dbReference>
<feature type="domain" description="TIL" evidence="1">
    <location>
        <begin position="11"/>
        <end position="54"/>
    </location>
</feature>
<evidence type="ECO:0000313" key="2">
    <source>
        <dbReference type="EMBL" id="KAL0156104.1"/>
    </source>
</evidence>